<dbReference type="AlphaFoldDB" id="A0A0A9H9F6"/>
<reference evidence="1" key="2">
    <citation type="journal article" date="2015" name="Data Brief">
        <title>Shoot transcriptome of the giant reed, Arundo donax.</title>
        <authorList>
            <person name="Barrero R.A."/>
            <person name="Guerrero F.D."/>
            <person name="Moolhuijzen P."/>
            <person name="Goolsby J.A."/>
            <person name="Tidwell J."/>
            <person name="Bellgard S.E."/>
            <person name="Bellgard M.I."/>
        </authorList>
    </citation>
    <scope>NUCLEOTIDE SEQUENCE</scope>
    <source>
        <tissue evidence="1">Shoot tissue taken approximately 20 cm above the soil surface</tissue>
    </source>
</reference>
<protein>
    <submittedName>
        <fullName evidence="1">Uncharacterized protein</fullName>
    </submittedName>
</protein>
<organism evidence="1">
    <name type="scientific">Arundo donax</name>
    <name type="common">Giant reed</name>
    <name type="synonym">Donax arundinaceus</name>
    <dbReference type="NCBI Taxonomy" id="35708"/>
    <lineage>
        <taxon>Eukaryota</taxon>
        <taxon>Viridiplantae</taxon>
        <taxon>Streptophyta</taxon>
        <taxon>Embryophyta</taxon>
        <taxon>Tracheophyta</taxon>
        <taxon>Spermatophyta</taxon>
        <taxon>Magnoliopsida</taxon>
        <taxon>Liliopsida</taxon>
        <taxon>Poales</taxon>
        <taxon>Poaceae</taxon>
        <taxon>PACMAD clade</taxon>
        <taxon>Arundinoideae</taxon>
        <taxon>Arundineae</taxon>
        <taxon>Arundo</taxon>
    </lineage>
</organism>
<evidence type="ECO:0000313" key="1">
    <source>
        <dbReference type="EMBL" id="JAE32444.1"/>
    </source>
</evidence>
<dbReference type="EMBL" id="GBRH01165452">
    <property type="protein sequence ID" value="JAE32444.1"/>
    <property type="molecule type" value="Transcribed_RNA"/>
</dbReference>
<sequence>MFSVNAKHKIFKLITRKRKPKM</sequence>
<proteinExistence type="predicted"/>
<reference evidence="1" key="1">
    <citation type="submission" date="2014-09" db="EMBL/GenBank/DDBJ databases">
        <authorList>
            <person name="Magalhaes I.L.F."/>
            <person name="Oliveira U."/>
            <person name="Santos F.R."/>
            <person name="Vidigal T.H.D.A."/>
            <person name="Brescovit A.D."/>
            <person name="Santos A.J."/>
        </authorList>
    </citation>
    <scope>NUCLEOTIDE SEQUENCE</scope>
    <source>
        <tissue evidence="1">Shoot tissue taken approximately 20 cm above the soil surface</tissue>
    </source>
</reference>
<name>A0A0A9H9F6_ARUDO</name>
<accession>A0A0A9H9F6</accession>